<name>A0ACB7ZTU2_9AGAM</name>
<accession>A0ACB7ZTU2</accession>
<gene>
    <name evidence="1" type="ORF">BJ138DRAFT_1167052</name>
</gene>
<dbReference type="EMBL" id="MU268586">
    <property type="protein sequence ID" value="KAH7904158.1"/>
    <property type="molecule type" value="Genomic_DNA"/>
</dbReference>
<evidence type="ECO:0000313" key="1">
    <source>
        <dbReference type="EMBL" id="KAH7904158.1"/>
    </source>
</evidence>
<proteinExistence type="predicted"/>
<reference evidence="1" key="1">
    <citation type="journal article" date="2021" name="New Phytol.">
        <title>Evolutionary innovations through gain and loss of genes in the ectomycorrhizal Boletales.</title>
        <authorList>
            <person name="Wu G."/>
            <person name="Miyauchi S."/>
            <person name="Morin E."/>
            <person name="Kuo A."/>
            <person name="Drula E."/>
            <person name="Varga T."/>
            <person name="Kohler A."/>
            <person name="Feng B."/>
            <person name="Cao Y."/>
            <person name="Lipzen A."/>
            <person name="Daum C."/>
            <person name="Hundley H."/>
            <person name="Pangilinan J."/>
            <person name="Johnson J."/>
            <person name="Barry K."/>
            <person name="LaButti K."/>
            <person name="Ng V."/>
            <person name="Ahrendt S."/>
            <person name="Min B."/>
            <person name="Choi I.G."/>
            <person name="Park H."/>
            <person name="Plett J.M."/>
            <person name="Magnuson J."/>
            <person name="Spatafora J.W."/>
            <person name="Nagy L.G."/>
            <person name="Henrissat B."/>
            <person name="Grigoriev I.V."/>
            <person name="Yang Z.L."/>
            <person name="Xu J."/>
            <person name="Martin F.M."/>
        </authorList>
    </citation>
    <scope>NUCLEOTIDE SEQUENCE</scope>
    <source>
        <strain evidence="1">ATCC 28755</strain>
    </source>
</reference>
<organism evidence="1 2">
    <name type="scientific">Hygrophoropsis aurantiaca</name>
    <dbReference type="NCBI Taxonomy" id="72124"/>
    <lineage>
        <taxon>Eukaryota</taxon>
        <taxon>Fungi</taxon>
        <taxon>Dikarya</taxon>
        <taxon>Basidiomycota</taxon>
        <taxon>Agaricomycotina</taxon>
        <taxon>Agaricomycetes</taxon>
        <taxon>Agaricomycetidae</taxon>
        <taxon>Boletales</taxon>
        <taxon>Coniophorineae</taxon>
        <taxon>Hygrophoropsidaceae</taxon>
        <taxon>Hygrophoropsis</taxon>
    </lineage>
</organism>
<sequence length="308" mass="33990">MPMPAHRGIPRCDRCRLKNLKCDRNLPICNHCSEDVDAVECIYTPKKRKPPKSPSLDSILNLPVTSDPCDPAPEYVRGQAATAGADPHEEQTRTSESATPVSQNMWDFDEDCESEGGSSERRSSDRRPSCDPPAPLGSPVLPPPHYIPCTPSVHVSPLINNPTGHLANNVKDDITEQPTIASSPPDPDPATKTPETLDPGPTQTNISISSKFWARILRLMVRRNATQQQYNTERLSNIEMHTVAPGRGRVLICGEPVTETEEMPLSYSMIPFTPRAPSMNSQASGILDASRSEEKLGLWYYICYCKCL</sequence>
<evidence type="ECO:0000313" key="2">
    <source>
        <dbReference type="Proteomes" id="UP000790377"/>
    </source>
</evidence>
<protein>
    <submittedName>
        <fullName evidence="1">Uncharacterized protein</fullName>
    </submittedName>
</protein>
<dbReference type="Proteomes" id="UP000790377">
    <property type="component" value="Unassembled WGS sequence"/>
</dbReference>
<keyword evidence="2" id="KW-1185">Reference proteome</keyword>
<comment type="caution">
    <text evidence="1">The sequence shown here is derived from an EMBL/GenBank/DDBJ whole genome shotgun (WGS) entry which is preliminary data.</text>
</comment>